<gene>
    <name evidence="1" type="ORF">LVIROSA_LOCUS20276</name>
</gene>
<evidence type="ECO:0000313" key="2">
    <source>
        <dbReference type="Proteomes" id="UP001157418"/>
    </source>
</evidence>
<organism evidence="1 2">
    <name type="scientific">Lactuca virosa</name>
    <dbReference type="NCBI Taxonomy" id="75947"/>
    <lineage>
        <taxon>Eukaryota</taxon>
        <taxon>Viridiplantae</taxon>
        <taxon>Streptophyta</taxon>
        <taxon>Embryophyta</taxon>
        <taxon>Tracheophyta</taxon>
        <taxon>Spermatophyta</taxon>
        <taxon>Magnoliopsida</taxon>
        <taxon>eudicotyledons</taxon>
        <taxon>Gunneridae</taxon>
        <taxon>Pentapetalae</taxon>
        <taxon>asterids</taxon>
        <taxon>campanulids</taxon>
        <taxon>Asterales</taxon>
        <taxon>Asteraceae</taxon>
        <taxon>Cichorioideae</taxon>
        <taxon>Cichorieae</taxon>
        <taxon>Lactucinae</taxon>
        <taxon>Lactuca</taxon>
    </lineage>
</organism>
<evidence type="ECO:0000313" key="1">
    <source>
        <dbReference type="EMBL" id="CAH1433695.1"/>
    </source>
</evidence>
<accession>A0AAU9NCQ3</accession>
<sequence>MTVAVAITDGLEVDGSDVVDINIRCSGITKFVVHVSLDSSSDNPFFVQFEFLCWLRSNATFFNPPPPMKLIQCRILTRLNSEKVSSMFM</sequence>
<keyword evidence="2" id="KW-1185">Reference proteome</keyword>
<comment type="caution">
    <text evidence="1">The sequence shown here is derived from an EMBL/GenBank/DDBJ whole genome shotgun (WGS) entry which is preliminary data.</text>
</comment>
<name>A0AAU9NCQ3_9ASTR</name>
<reference evidence="1 2" key="1">
    <citation type="submission" date="2022-01" db="EMBL/GenBank/DDBJ databases">
        <authorList>
            <person name="Xiong W."/>
            <person name="Schranz E."/>
        </authorList>
    </citation>
    <scope>NUCLEOTIDE SEQUENCE [LARGE SCALE GENOMIC DNA]</scope>
</reference>
<proteinExistence type="predicted"/>
<dbReference type="AlphaFoldDB" id="A0AAU9NCQ3"/>
<dbReference type="EMBL" id="CAKMRJ010003334">
    <property type="protein sequence ID" value="CAH1433695.1"/>
    <property type="molecule type" value="Genomic_DNA"/>
</dbReference>
<dbReference type="Proteomes" id="UP001157418">
    <property type="component" value="Unassembled WGS sequence"/>
</dbReference>
<protein>
    <submittedName>
        <fullName evidence="1">Uncharacterized protein</fullName>
    </submittedName>
</protein>